<proteinExistence type="predicted"/>
<feature type="domain" description="Aspartate/glutamate/uridylate kinase" evidence="1">
    <location>
        <begin position="48"/>
        <end position="227"/>
    </location>
</feature>
<dbReference type="KEGG" id="cyp:PCC8801_0348"/>
<dbReference type="PIRSF" id="PIRSF039097">
    <property type="entry name" value="MoSto_subunit"/>
    <property type="match status" value="1"/>
</dbReference>
<evidence type="ECO:0000259" key="1">
    <source>
        <dbReference type="Pfam" id="PF00696"/>
    </source>
</evidence>
<dbReference type="HOGENOM" id="CLU_1008069_0_0_3"/>
<dbReference type="Pfam" id="PF00696">
    <property type="entry name" value="AA_kinase"/>
    <property type="match status" value="1"/>
</dbReference>
<dbReference type="EMBL" id="CP001287">
    <property type="protein sequence ID" value="ACK64446.1"/>
    <property type="molecule type" value="Genomic_DNA"/>
</dbReference>
<keyword evidence="3" id="KW-1185">Reference proteome</keyword>
<dbReference type="AlphaFoldDB" id="B7K3C6"/>
<dbReference type="InterPro" id="IPR001048">
    <property type="entry name" value="Asp/Glu/Uridylate_kinase"/>
</dbReference>
<organism evidence="2 3">
    <name type="scientific">Rippkaea orientalis (strain PCC 8801 / RF-1)</name>
    <name type="common">Cyanothece sp. (strain PCC 8801)</name>
    <dbReference type="NCBI Taxonomy" id="41431"/>
    <lineage>
        <taxon>Bacteria</taxon>
        <taxon>Bacillati</taxon>
        <taxon>Cyanobacteriota</taxon>
        <taxon>Cyanophyceae</taxon>
        <taxon>Oscillatoriophycideae</taxon>
        <taxon>Chroococcales</taxon>
        <taxon>Aphanothecaceae</taxon>
        <taxon>Rippkaea</taxon>
        <taxon>Rippkaea orientalis</taxon>
    </lineage>
</organism>
<dbReference type="RefSeq" id="WP_012593723.1">
    <property type="nucleotide sequence ID" value="NC_011726.1"/>
</dbReference>
<gene>
    <name evidence="2" type="ordered locus">PCC8801_0348</name>
</gene>
<reference evidence="3" key="1">
    <citation type="journal article" date="2011" name="MBio">
        <title>Novel metabolic attributes of the genus Cyanothece, comprising a group of unicellular nitrogen-fixing Cyanobacteria.</title>
        <authorList>
            <person name="Bandyopadhyay A."/>
            <person name="Elvitigala T."/>
            <person name="Welsh E."/>
            <person name="Stockel J."/>
            <person name="Liberton M."/>
            <person name="Min H."/>
            <person name="Sherman L.A."/>
            <person name="Pakrasi H.B."/>
        </authorList>
    </citation>
    <scope>NUCLEOTIDE SEQUENCE [LARGE SCALE GENOMIC DNA]</scope>
    <source>
        <strain evidence="3">PCC 8801</strain>
    </source>
</reference>
<dbReference type="Gene3D" id="3.40.1160.10">
    <property type="entry name" value="Acetylglutamate kinase-like"/>
    <property type="match status" value="1"/>
</dbReference>
<dbReference type="STRING" id="41431.PCC8801_0348"/>
<accession>B7K3C6</accession>
<keyword evidence="2" id="KW-0418">Kinase</keyword>
<sequence length="279" mass="30824">MMKTSTLALDNQLLSELGQSLVLGSLSNKDVLSETEREAPIKILPNANVLKIGGQSFIDRGRAAVFPLIEELVENLGTHEMIIGTGGGTRARHAYSVGVDLGLPTGVLSVLGTFVSMQNARIIYYLLAKHGIPFIEPVQFGQMAHYLAERGAVIFFGMPPYTFWHENPTVGRIPPHRTDTGAYLVSEVFGARSMIFIKDEEGLYTADPKKEINAKFIKRISVQELKALDLQDVVVERPVLDFMERAKNRRSIRVINGLIRGNLTRALNGEDVGTEIYAD</sequence>
<dbReference type="SUPFAM" id="SSF53633">
    <property type="entry name" value="Carbamate kinase-like"/>
    <property type="match status" value="1"/>
</dbReference>
<dbReference type="eggNOG" id="COG0528">
    <property type="taxonomic scope" value="Bacteria"/>
</dbReference>
<dbReference type="GO" id="GO:0030151">
    <property type="term" value="F:molybdenum ion binding"/>
    <property type="evidence" value="ECO:0007669"/>
    <property type="project" value="InterPro"/>
</dbReference>
<dbReference type="Proteomes" id="UP000008204">
    <property type="component" value="Chromosome"/>
</dbReference>
<dbReference type="InterPro" id="IPR030669">
    <property type="entry name" value="MoSto_subunit_alpha/beta"/>
</dbReference>
<name>B7K3C6_RIPO1</name>
<dbReference type="GO" id="GO:0016301">
    <property type="term" value="F:kinase activity"/>
    <property type="evidence" value="ECO:0007669"/>
    <property type="project" value="UniProtKB-KW"/>
</dbReference>
<dbReference type="InterPro" id="IPR036393">
    <property type="entry name" value="AceGlu_kinase-like_sf"/>
</dbReference>
<dbReference type="GO" id="GO:0005737">
    <property type="term" value="C:cytoplasm"/>
    <property type="evidence" value="ECO:0007669"/>
    <property type="project" value="InterPro"/>
</dbReference>
<protein>
    <submittedName>
        <fullName evidence="2">Aspartate/glutamate/uridylate kinase</fullName>
    </submittedName>
</protein>
<evidence type="ECO:0000313" key="2">
    <source>
        <dbReference type="EMBL" id="ACK64446.1"/>
    </source>
</evidence>
<keyword evidence="2" id="KW-0808">Transferase</keyword>
<evidence type="ECO:0000313" key="3">
    <source>
        <dbReference type="Proteomes" id="UP000008204"/>
    </source>
</evidence>
<dbReference type="OrthoDB" id="581602at2"/>